<dbReference type="AlphaFoldDB" id="A0A3B5LSY8"/>
<comment type="similarity">
    <text evidence="1">Belongs to the opioid growth factor receptor family.</text>
</comment>
<dbReference type="PANTHER" id="PTHR14015">
    <property type="entry name" value="OPIOID GROWTH FACTOR RECEPTOR OGFR ZETA-TYPE OPIOID RECEPTOR"/>
    <property type="match status" value="1"/>
</dbReference>
<proteinExistence type="inferred from homology"/>
<organism evidence="3 4">
    <name type="scientific">Xiphophorus couchianus</name>
    <name type="common">Monterrey platyfish</name>
    <dbReference type="NCBI Taxonomy" id="32473"/>
    <lineage>
        <taxon>Eukaryota</taxon>
        <taxon>Metazoa</taxon>
        <taxon>Chordata</taxon>
        <taxon>Craniata</taxon>
        <taxon>Vertebrata</taxon>
        <taxon>Euteleostomi</taxon>
        <taxon>Actinopterygii</taxon>
        <taxon>Neopterygii</taxon>
        <taxon>Teleostei</taxon>
        <taxon>Neoteleostei</taxon>
        <taxon>Acanthomorphata</taxon>
        <taxon>Ovalentaria</taxon>
        <taxon>Atherinomorphae</taxon>
        <taxon>Cyprinodontiformes</taxon>
        <taxon>Poeciliidae</taxon>
        <taxon>Poeciliinae</taxon>
        <taxon>Xiphophorus</taxon>
    </lineage>
</organism>
<accession>A0A3B5LSY8</accession>
<dbReference type="STRING" id="32473.ENSXCOP00000015123"/>
<reference evidence="3" key="2">
    <citation type="submission" date="2025-09" db="UniProtKB">
        <authorList>
            <consortium name="Ensembl"/>
        </authorList>
    </citation>
    <scope>IDENTIFICATION</scope>
</reference>
<reference evidence="3" key="1">
    <citation type="submission" date="2025-08" db="UniProtKB">
        <authorList>
            <consortium name="Ensembl"/>
        </authorList>
    </citation>
    <scope>IDENTIFICATION</scope>
</reference>
<name>A0A3B5LSY8_9TELE</name>
<dbReference type="PANTHER" id="PTHR14015:SF1">
    <property type="entry name" value="OPIOID GROWTH FACTOR RECEPTOR"/>
    <property type="match status" value="1"/>
</dbReference>
<dbReference type="GO" id="GO:0140625">
    <property type="term" value="F:opioid growth factor receptor activity"/>
    <property type="evidence" value="ECO:0007669"/>
    <property type="project" value="InterPro"/>
</dbReference>
<evidence type="ECO:0000313" key="3">
    <source>
        <dbReference type="Ensembl" id="ENSXCOP00000015123.1"/>
    </source>
</evidence>
<dbReference type="GO" id="GO:0016020">
    <property type="term" value="C:membrane"/>
    <property type="evidence" value="ECO:0007669"/>
    <property type="project" value="InterPro"/>
</dbReference>
<keyword evidence="4" id="KW-1185">Reference proteome</keyword>
<evidence type="ECO:0000259" key="2">
    <source>
        <dbReference type="Pfam" id="PF04664"/>
    </source>
</evidence>
<dbReference type="Pfam" id="PF04664">
    <property type="entry name" value="OGFr_N"/>
    <property type="match status" value="1"/>
</dbReference>
<protein>
    <recommendedName>
        <fullName evidence="2">Opioid growth factor receptor (OGFr) conserved domain-containing protein</fullName>
    </recommendedName>
</protein>
<dbReference type="Proteomes" id="UP000261380">
    <property type="component" value="Unplaced"/>
</dbReference>
<feature type="domain" description="Opioid growth factor receptor (OGFr) conserved" evidence="2">
    <location>
        <begin position="36"/>
        <end position="237"/>
    </location>
</feature>
<dbReference type="Ensembl" id="ENSXCOT00000015312.1">
    <property type="protein sequence ID" value="ENSXCOP00000015123.1"/>
    <property type="gene ID" value="ENSXCOG00000011455.1"/>
</dbReference>
<dbReference type="GeneTree" id="ENSGT00390000018730"/>
<evidence type="ECO:0000313" key="4">
    <source>
        <dbReference type="Proteomes" id="UP000261380"/>
    </source>
</evidence>
<dbReference type="InterPro" id="IPR039574">
    <property type="entry name" value="OGFr"/>
</dbReference>
<evidence type="ECO:0000256" key="1">
    <source>
        <dbReference type="ARBA" id="ARBA00010365"/>
    </source>
</evidence>
<dbReference type="InterPro" id="IPR006757">
    <property type="entry name" value="OGF_rcpt"/>
</dbReference>
<sequence>MQTNSIFFYLLQWHHTPRNMRAAKDMQNYRRGYPVNKMNNLQFYLNKFPSAPDDIYIESFLKEWKNDYKKLERVHSYIQWLFPLREPGVNYMASELTKKEIEAFKKNEDAKRRLVEAYELMLGFYGIRLVNKETGEVKRAENWKERFGNLERNMHNNLRITRILKSLGELGFKHYQAPLVRFFLEETLVKKTLSNVKRSVLDYFLFAVLEKQERQDLVRFAYHHYEPKDKFVWCPRKIQKQLRKGSRNFDNISSHFSSEYFYVSGKLWAHRGPIHTFPSPVRASRVSARTSSLHRLQTALRV</sequence>